<keyword evidence="2" id="KW-1185">Reference proteome</keyword>
<protein>
    <submittedName>
        <fullName evidence="1">Uncharacterized protein</fullName>
    </submittedName>
</protein>
<name>A0AA39LZ96_9BILA</name>
<gene>
    <name evidence="1" type="ORF">QR680_011757</name>
</gene>
<comment type="caution">
    <text evidence="1">The sequence shown here is derived from an EMBL/GenBank/DDBJ whole genome shotgun (WGS) entry which is preliminary data.</text>
</comment>
<organism evidence="1 2">
    <name type="scientific">Steinernema hermaphroditum</name>
    <dbReference type="NCBI Taxonomy" id="289476"/>
    <lineage>
        <taxon>Eukaryota</taxon>
        <taxon>Metazoa</taxon>
        <taxon>Ecdysozoa</taxon>
        <taxon>Nematoda</taxon>
        <taxon>Chromadorea</taxon>
        <taxon>Rhabditida</taxon>
        <taxon>Tylenchina</taxon>
        <taxon>Panagrolaimomorpha</taxon>
        <taxon>Strongyloidoidea</taxon>
        <taxon>Steinernematidae</taxon>
        <taxon>Steinernema</taxon>
    </lineage>
</organism>
<sequence>MKCLPEDSRRITKSIKRLKIQYLHKDCHRKHTEGSTIKYTLQKPESLLRIKAKIFLEELPYTTELIVDDFRD</sequence>
<proteinExistence type="predicted"/>
<dbReference type="Proteomes" id="UP001175271">
    <property type="component" value="Unassembled WGS sequence"/>
</dbReference>
<evidence type="ECO:0000313" key="1">
    <source>
        <dbReference type="EMBL" id="KAK0415068.1"/>
    </source>
</evidence>
<evidence type="ECO:0000313" key="2">
    <source>
        <dbReference type="Proteomes" id="UP001175271"/>
    </source>
</evidence>
<accession>A0AA39LZ96</accession>
<dbReference type="EMBL" id="JAUCMV010000002">
    <property type="protein sequence ID" value="KAK0415068.1"/>
    <property type="molecule type" value="Genomic_DNA"/>
</dbReference>
<reference evidence="1" key="1">
    <citation type="submission" date="2023-06" db="EMBL/GenBank/DDBJ databases">
        <title>Genomic analysis of the entomopathogenic nematode Steinernema hermaphroditum.</title>
        <authorList>
            <person name="Schwarz E.M."/>
            <person name="Heppert J.K."/>
            <person name="Baniya A."/>
            <person name="Schwartz H.T."/>
            <person name="Tan C.-H."/>
            <person name="Antoshechkin I."/>
            <person name="Sternberg P.W."/>
            <person name="Goodrich-Blair H."/>
            <person name="Dillman A.R."/>
        </authorList>
    </citation>
    <scope>NUCLEOTIDE SEQUENCE</scope>
    <source>
        <strain evidence="1">PS9179</strain>
        <tissue evidence="1">Whole animal</tissue>
    </source>
</reference>
<dbReference type="AlphaFoldDB" id="A0AA39LZ96"/>